<evidence type="ECO:0000256" key="4">
    <source>
        <dbReference type="SAM" id="SignalP"/>
    </source>
</evidence>
<sequence>MRGSTFGICLRAVLTLRLQQCVFGAKPSRHIFPSEPTTPEYISKVSQCQECALQGGTCDPSGLCYCSPFAEWHGCVKPTWETHLDKSTDKPWTINKTHGDLNCVNRCSRRGACHDGFCACHNDSHGVDCSAPLMWEPYCSPKVYVYDLPPWFNSWSRRSGGRVLPNKLLSRFLASCHRTSDPEFADYFYVPIVTNGVFMDDRSSLLIVRGLQWIQRTYPYWGRSNGSDHLLFNEYDDGWCRLAGHPAVKGAILLSHFGLTTLTQSGWFSSCDQGRLWQWHLNTADFHGDRDSVPHISGAFVPGKDIVLPDDQDYKLKGMSVFLQALQKSQEDARPIARNAFFAGNLKSDCGWICVRQAINSTFRNRPGFIINPSGRTDGRTSAVNVWGDHANNATFCFAPSGAGWGRYVTLSVIFGCIPIIVTRDSELLYPFEREGVDYSLFAIHVEKKDLPTLDLTLRSLSDQDIRHMRANLRKVVSYFLWGSIYGALGEENSFQDAFFKLMEVLARRKGIVHRPHHGLVSRCASRWSLLKDTPGWLKECHQPGDYALIRSHLDPTFICHLDPAPC</sequence>
<comment type="similarity">
    <text evidence="2">Belongs to the glycosyltransferase 47 family.</text>
</comment>
<reference evidence="6 7" key="1">
    <citation type="journal article" date="2015" name="Genome Biol. Evol.">
        <title>Comparative Genomics of a Bacterivorous Green Alga Reveals Evolutionary Causalities and Consequences of Phago-Mixotrophic Mode of Nutrition.</title>
        <authorList>
            <person name="Burns J.A."/>
            <person name="Paasch A."/>
            <person name="Narechania A."/>
            <person name="Kim E."/>
        </authorList>
    </citation>
    <scope>NUCLEOTIDE SEQUENCE [LARGE SCALE GENOMIC DNA]</scope>
    <source>
        <strain evidence="6 7">PLY_AMNH</strain>
    </source>
</reference>
<evidence type="ECO:0000259" key="5">
    <source>
        <dbReference type="Pfam" id="PF03016"/>
    </source>
</evidence>
<protein>
    <recommendedName>
        <fullName evidence="5">Exostosin GT47 domain-containing protein</fullName>
    </recommendedName>
</protein>
<organism evidence="6 7">
    <name type="scientific">Cymbomonas tetramitiformis</name>
    <dbReference type="NCBI Taxonomy" id="36881"/>
    <lineage>
        <taxon>Eukaryota</taxon>
        <taxon>Viridiplantae</taxon>
        <taxon>Chlorophyta</taxon>
        <taxon>Pyramimonadophyceae</taxon>
        <taxon>Pyramimonadales</taxon>
        <taxon>Pyramimonadaceae</taxon>
        <taxon>Cymbomonas</taxon>
    </lineage>
</organism>
<accession>A0AAE0KQU0</accession>
<feature type="signal peptide" evidence="4">
    <location>
        <begin position="1"/>
        <end position="24"/>
    </location>
</feature>
<evidence type="ECO:0000313" key="7">
    <source>
        <dbReference type="Proteomes" id="UP001190700"/>
    </source>
</evidence>
<feature type="chain" id="PRO_5042112140" description="Exostosin GT47 domain-containing protein" evidence="4">
    <location>
        <begin position="25"/>
        <end position="567"/>
    </location>
</feature>
<keyword evidence="4" id="KW-0732">Signal</keyword>
<dbReference type="PANTHER" id="PTHR11062:SF281">
    <property type="entry name" value="EXOSTOSIN-LIKE 2"/>
    <property type="match status" value="1"/>
</dbReference>
<proteinExistence type="inferred from homology"/>
<feature type="domain" description="Exostosin GT47" evidence="5">
    <location>
        <begin position="141"/>
        <end position="461"/>
    </location>
</feature>
<name>A0AAE0KQU0_9CHLO</name>
<evidence type="ECO:0000256" key="2">
    <source>
        <dbReference type="ARBA" id="ARBA00010271"/>
    </source>
</evidence>
<evidence type="ECO:0000313" key="6">
    <source>
        <dbReference type="EMBL" id="KAK3257343.1"/>
    </source>
</evidence>
<evidence type="ECO:0000256" key="3">
    <source>
        <dbReference type="ARBA" id="ARBA00023034"/>
    </source>
</evidence>
<dbReference type="EMBL" id="LGRX02020628">
    <property type="protein sequence ID" value="KAK3257343.1"/>
    <property type="molecule type" value="Genomic_DNA"/>
</dbReference>
<comment type="caution">
    <text evidence="6">The sequence shown here is derived from an EMBL/GenBank/DDBJ whole genome shotgun (WGS) entry which is preliminary data.</text>
</comment>
<dbReference type="AlphaFoldDB" id="A0AAE0KQU0"/>
<dbReference type="GO" id="GO:0000139">
    <property type="term" value="C:Golgi membrane"/>
    <property type="evidence" value="ECO:0007669"/>
    <property type="project" value="UniProtKB-SubCell"/>
</dbReference>
<dbReference type="GO" id="GO:0016757">
    <property type="term" value="F:glycosyltransferase activity"/>
    <property type="evidence" value="ECO:0007669"/>
    <property type="project" value="InterPro"/>
</dbReference>
<comment type="subcellular location">
    <subcellularLocation>
        <location evidence="1">Golgi apparatus membrane</location>
        <topology evidence="1">Single-pass type II membrane protein</topology>
    </subcellularLocation>
</comment>
<evidence type="ECO:0000256" key="1">
    <source>
        <dbReference type="ARBA" id="ARBA00004323"/>
    </source>
</evidence>
<dbReference type="Proteomes" id="UP001190700">
    <property type="component" value="Unassembled WGS sequence"/>
</dbReference>
<dbReference type="InterPro" id="IPR040911">
    <property type="entry name" value="Exostosin_GT47"/>
</dbReference>
<dbReference type="PANTHER" id="PTHR11062">
    <property type="entry name" value="EXOSTOSIN HEPARAN SULFATE GLYCOSYLTRANSFERASE -RELATED"/>
    <property type="match status" value="1"/>
</dbReference>
<keyword evidence="3" id="KW-0333">Golgi apparatus</keyword>
<dbReference type="Pfam" id="PF03016">
    <property type="entry name" value="Exostosin_GT47"/>
    <property type="match status" value="1"/>
</dbReference>
<dbReference type="InterPro" id="IPR004263">
    <property type="entry name" value="Exostosin"/>
</dbReference>
<gene>
    <name evidence="6" type="ORF">CYMTET_33566</name>
</gene>
<keyword evidence="7" id="KW-1185">Reference proteome</keyword>